<dbReference type="EMBL" id="MTYJ01000029">
    <property type="protein sequence ID" value="OQV20644.1"/>
    <property type="molecule type" value="Genomic_DNA"/>
</dbReference>
<comment type="caution">
    <text evidence="1">The sequence shown here is derived from an EMBL/GenBank/DDBJ whole genome shotgun (WGS) entry which is preliminary data.</text>
</comment>
<reference evidence="2" key="1">
    <citation type="submission" date="2017-01" db="EMBL/GenBank/DDBJ databases">
        <title>Comparative genomics of anhydrobiosis in the tardigrade Hypsibius dujardini.</title>
        <authorList>
            <person name="Yoshida Y."/>
            <person name="Koutsovoulos G."/>
            <person name="Laetsch D."/>
            <person name="Stevens L."/>
            <person name="Kumar S."/>
            <person name="Horikawa D."/>
            <person name="Ishino K."/>
            <person name="Komine S."/>
            <person name="Tomita M."/>
            <person name="Blaxter M."/>
            <person name="Arakawa K."/>
        </authorList>
    </citation>
    <scope>NUCLEOTIDE SEQUENCE [LARGE SCALE GENOMIC DNA]</scope>
    <source>
        <strain evidence="2">Z151</strain>
    </source>
</reference>
<accession>A0A1W0WZK6</accession>
<evidence type="ECO:0000313" key="1">
    <source>
        <dbReference type="EMBL" id="OQV20644.1"/>
    </source>
</evidence>
<keyword evidence="2" id="KW-1185">Reference proteome</keyword>
<evidence type="ECO:0000313" key="2">
    <source>
        <dbReference type="Proteomes" id="UP000192578"/>
    </source>
</evidence>
<proteinExistence type="predicted"/>
<organism evidence="1 2">
    <name type="scientific">Hypsibius exemplaris</name>
    <name type="common">Freshwater tardigrade</name>
    <dbReference type="NCBI Taxonomy" id="2072580"/>
    <lineage>
        <taxon>Eukaryota</taxon>
        <taxon>Metazoa</taxon>
        <taxon>Ecdysozoa</taxon>
        <taxon>Tardigrada</taxon>
        <taxon>Eutardigrada</taxon>
        <taxon>Parachela</taxon>
        <taxon>Hypsibioidea</taxon>
        <taxon>Hypsibiidae</taxon>
        <taxon>Hypsibius</taxon>
    </lineage>
</organism>
<sequence>MLTISFAVFMSPTITYLLRANFDRIYFDARYFAVTVKIYACQTVADPILFVLALDPLRAAFLRYLRFCPSPAAEQIQPAGR</sequence>
<dbReference type="AlphaFoldDB" id="A0A1W0WZK6"/>
<protein>
    <recommendedName>
        <fullName evidence="3">G-protein coupled receptors family 1 profile domain-containing protein</fullName>
    </recommendedName>
</protein>
<name>A0A1W0WZK6_HYPEX</name>
<gene>
    <name evidence="1" type="ORF">BV898_05461</name>
</gene>
<dbReference type="Proteomes" id="UP000192578">
    <property type="component" value="Unassembled WGS sequence"/>
</dbReference>
<evidence type="ECO:0008006" key="3">
    <source>
        <dbReference type="Google" id="ProtNLM"/>
    </source>
</evidence>